<dbReference type="Proteomes" id="UP000032578">
    <property type="component" value="Unassembled WGS sequence"/>
</dbReference>
<dbReference type="RefSeq" id="WP_044632639.1">
    <property type="nucleotide sequence ID" value="NZ_JTDW01000005.1"/>
</dbReference>
<organism evidence="2 3">
    <name type="scientific">Neotamlana sedimentorum</name>
    <dbReference type="NCBI Taxonomy" id="1435349"/>
    <lineage>
        <taxon>Bacteria</taxon>
        <taxon>Pseudomonadati</taxon>
        <taxon>Bacteroidota</taxon>
        <taxon>Flavobacteriia</taxon>
        <taxon>Flavobacteriales</taxon>
        <taxon>Flavobacteriaceae</taxon>
        <taxon>Neotamlana</taxon>
    </lineage>
</organism>
<evidence type="ECO:0000313" key="3">
    <source>
        <dbReference type="Proteomes" id="UP000032578"/>
    </source>
</evidence>
<comment type="caution">
    <text evidence="2">The sequence shown here is derived from an EMBL/GenBank/DDBJ whole genome shotgun (WGS) entry which is preliminary data.</text>
</comment>
<dbReference type="PANTHER" id="PTHR12526">
    <property type="entry name" value="GLYCOSYLTRANSFERASE"/>
    <property type="match status" value="1"/>
</dbReference>
<protein>
    <submittedName>
        <fullName evidence="2">Glycosyl transferase family 1</fullName>
    </submittedName>
</protein>
<accession>A0A0D7W9Y5</accession>
<dbReference type="STRING" id="1435349.PW52_09305"/>
<dbReference type="SUPFAM" id="SSF53756">
    <property type="entry name" value="UDP-Glycosyltransferase/glycogen phosphorylase"/>
    <property type="match status" value="1"/>
</dbReference>
<dbReference type="CDD" id="cd03801">
    <property type="entry name" value="GT4_PimA-like"/>
    <property type="match status" value="1"/>
</dbReference>
<feature type="domain" description="Glycosyl transferase family 1" evidence="1">
    <location>
        <begin position="162"/>
        <end position="318"/>
    </location>
</feature>
<evidence type="ECO:0000313" key="2">
    <source>
        <dbReference type="EMBL" id="KJD35909.1"/>
    </source>
</evidence>
<reference evidence="2 3" key="1">
    <citation type="submission" date="2014-11" db="EMBL/GenBank/DDBJ databases">
        <title>Tamlana sedimentorum sp. nov., isolated from shallow sand sediments of the Sea of Japan.</title>
        <authorList>
            <person name="Romanenko L.A."/>
        </authorList>
    </citation>
    <scope>NUCLEOTIDE SEQUENCE [LARGE SCALE GENOMIC DNA]</scope>
    <source>
        <strain evidence="2 3">JCM 19808</strain>
    </source>
</reference>
<dbReference type="OrthoDB" id="139410at2"/>
<sequence length="337" mass="38241">MKQIVYIGNKAGKASKANLSSIDVLSKLLSAEGYSVTSASHKQNIVLRLLHMLYVCFKNRKSTDYVLIDTYSTLNFYYAFFVSALCRIFNLKYIPILHGGKLPNRLKTSPKLSKFIFNNAYVNVAPSSYLESQFKTFGFNNITNIPNAIEIDNYPFKERQFNEVKLLWVRSFSKIYNPLLAIKILKSLKLGGIDASLCMVGPDVDGNLDEARQFAKNENLNVTFTGKLTKLEWIALSNEYNIFINTTNFDNMPVSVIEAMALGLPVISTNVGGLPYLIKHEKTGILVKPNSVESFIFQINQLHSNSSYTSRLAINARRFVEDFNWDVVKKQWINLLK</sequence>
<gene>
    <name evidence="2" type="ORF">PW52_09305</name>
</gene>
<dbReference type="PATRIC" id="fig|1435349.4.peg.2848"/>
<dbReference type="Pfam" id="PF00534">
    <property type="entry name" value="Glycos_transf_1"/>
    <property type="match status" value="1"/>
</dbReference>
<dbReference type="AlphaFoldDB" id="A0A0D7W9Y5"/>
<keyword evidence="3" id="KW-1185">Reference proteome</keyword>
<evidence type="ECO:0000259" key="1">
    <source>
        <dbReference type="Pfam" id="PF00534"/>
    </source>
</evidence>
<dbReference type="EMBL" id="JTDW01000005">
    <property type="protein sequence ID" value="KJD35909.1"/>
    <property type="molecule type" value="Genomic_DNA"/>
</dbReference>
<keyword evidence="2" id="KW-0808">Transferase</keyword>
<dbReference type="InterPro" id="IPR001296">
    <property type="entry name" value="Glyco_trans_1"/>
</dbReference>
<proteinExistence type="predicted"/>
<dbReference type="GO" id="GO:0016757">
    <property type="term" value="F:glycosyltransferase activity"/>
    <property type="evidence" value="ECO:0007669"/>
    <property type="project" value="InterPro"/>
</dbReference>
<name>A0A0D7W9Y5_9FLAO</name>
<dbReference type="Gene3D" id="3.40.50.2000">
    <property type="entry name" value="Glycogen Phosphorylase B"/>
    <property type="match status" value="2"/>
</dbReference>